<organism evidence="2 3">
    <name type="scientific">Pseudopedobacter saltans</name>
    <dbReference type="NCBI Taxonomy" id="151895"/>
    <lineage>
        <taxon>Bacteria</taxon>
        <taxon>Pseudomonadati</taxon>
        <taxon>Bacteroidota</taxon>
        <taxon>Sphingobacteriia</taxon>
        <taxon>Sphingobacteriales</taxon>
        <taxon>Sphingobacteriaceae</taxon>
        <taxon>Pseudopedobacter</taxon>
    </lineage>
</organism>
<dbReference type="InterPro" id="IPR025499">
    <property type="entry name" value="KdgF"/>
</dbReference>
<sequence>MKYGIINQTDLNWEDLSGGISRQIYSYNDQIMMVKVKFDKGAVGAPHSHPHIQSTYVDSGKFEVTIDGETSVIGEGDGFMVLPDLIHGCVCLEAGCLIDVFIPMREDFL</sequence>
<accession>A0A2W5HA09</accession>
<dbReference type="InterPro" id="IPR052535">
    <property type="entry name" value="Bacilysin_H2HPP_isomerase"/>
</dbReference>
<dbReference type="CDD" id="cd02238">
    <property type="entry name" value="cupin_KdgF"/>
    <property type="match status" value="1"/>
</dbReference>
<protein>
    <submittedName>
        <fullName evidence="2">Cupin domain-containing protein</fullName>
    </submittedName>
</protein>
<dbReference type="AlphaFoldDB" id="A0A2W5HA09"/>
<dbReference type="InterPro" id="IPR013096">
    <property type="entry name" value="Cupin_2"/>
</dbReference>
<feature type="domain" description="Cupin type-2" evidence="1">
    <location>
        <begin position="36"/>
        <end position="91"/>
    </location>
</feature>
<dbReference type="Gene3D" id="2.60.120.10">
    <property type="entry name" value="Jelly Rolls"/>
    <property type="match status" value="1"/>
</dbReference>
<gene>
    <name evidence="2" type="ORF">DI598_05295</name>
</gene>
<evidence type="ECO:0000313" key="3">
    <source>
        <dbReference type="Proteomes" id="UP000249645"/>
    </source>
</evidence>
<dbReference type="Proteomes" id="UP000249645">
    <property type="component" value="Unassembled WGS sequence"/>
</dbReference>
<evidence type="ECO:0000259" key="1">
    <source>
        <dbReference type="Pfam" id="PF07883"/>
    </source>
</evidence>
<reference evidence="2 3" key="1">
    <citation type="submission" date="2017-11" db="EMBL/GenBank/DDBJ databases">
        <title>Infants hospitalized years apart are colonized by the same room-sourced microbial strains.</title>
        <authorList>
            <person name="Brooks B."/>
            <person name="Olm M.R."/>
            <person name="Firek B.A."/>
            <person name="Baker R."/>
            <person name="Thomas B.C."/>
            <person name="Morowitz M.J."/>
            <person name="Banfield J.F."/>
        </authorList>
    </citation>
    <scope>NUCLEOTIDE SEQUENCE [LARGE SCALE GENOMIC DNA]</scope>
    <source>
        <strain evidence="2">S2_009_000_R2_76</strain>
    </source>
</reference>
<comment type="caution">
    <text evidence="2">The sequence shown here is derived from an EMBL/GenBank/DDBJ whole genome shotgun (WGS) entry which is preliminary data.</text>
</comment>
<dbReference type="PANTHER" id="PTHR40112:SF1">
    <property type="entry name" value="H2HPP ISOMERASE"/>
    <property type="match status" value="1"/>
</dbReference>
<dbReference type="EMBL" id="QFOI01000062">
    <property type="protein sequence ID" value="PZP50569.1"/>
    <property type="molecule type" value="Genomic_DNA"/>
</dbReference>
<dbReference type="PANTHER" id="PTHR40112">
    <property type="entry name" value="H2HPP ISOMERASE"/>
    <property type="match status" value="1"/>
</dbReference>
<dbReference type="InterPro" id="IPR011051">
    <property type="entry name" value="RmlC_Cupin_sf"/>
</dbReference>
<name>A0A2W5HA09_9SPHI</name>
<proteinExistence type="predicted"/>
<dbReference type="InterPro" id="IPR014710">
    <property type="entry name" value="RmlC-like_jellyroll"/>
</dbReference>
<dbReference type="PIRSF" id="PIRSF029883">
    <property type="entry name" value="KdgF"/>
    <property type="match status" value="1"/>
</dbReference>
<dbReference type="Pfam" id="PF07883">
    <property type="entry name" value="Cupin_2"/>
    <property type="match status" value="1"/>
</dbReference>
<dbReference type="SUPFAM" id="SSF51182">
    <property type="entry name" value="RmlC-like cupins"/>
    <property type="match status" value="1"/>
</dbReference>
<evidence type="ECO:0000313" key="2">
    <source>
        <dbReference type="EMBL" id="PZP50569.1"/>
    </source>
</evidence>